<dbReference type="NCBIfam" id="NF002270">
    <property type="entry name" value="PRK01202.1"/>
    <property type="match status" value="1"/>
</dbReference>
<evidence type="ECO:0000313" key="6">
    <source>
        <dbReference type="EMBL" id="AXQ55829.1"/>
    </source>
</evidence>
<evidence type="ECO:0000256" key="4">
    <source>
        <dbReference type="PIRSR" id="PIRSR617453-50"/>
    </source>
</evidence>
<dbReference type="Gene3D" id="2.40.50.100">
    <property type="match status" value="1"/>
</dbReference>
<dbReference type="CDD" id="cd06848">
    <property type="entry name" value="GCS_H"/>
    <property type="match status" value="1"/>
</dbReference>
<comment type="subunit">
    <text evidence="3">The glycine cleavage system is composed of four proteins: P, T, L and H.</text>
</comment>
<dbReference type="InterPro" id="IPR033753">
    <property type="entry name" value="GCV_H/Fam206"/>
</dbReference>
<keyword evidence="2 3" id="KW-0450">Lipoyl</keyword>
<evidence type="ECO:0000256" key="3">
    <source>
        <dbReference type="HAMAP-Rule" id="MF_00272"/>
    </source>
</evidence>
<evidence type="ECO:0000259" key="5">
    <source>
        <dbReference type="PROSITE" id="PS50968"/>
    </source>
</evidence>
<dbReference type="HAMAP" id="MF_00272">
    <property type="entry name" value="GcvH"/>
    <property type="match status" value="1"/>
</dbReference>
<gene>
    <name evidence="3 6" type="primary">gcvH</name>
    <name evidence="6" type="ORF">D0C37_15260</name>
</gene>
<comment type="cofactor">
    <cofactor evidence="3">
        <name>(R)-lipoate</name>
        <dbReference type="ChEBI" id="CHEBI:83088"/>
    </cofactor>
    <text evidence="3">Binds 1 lipoyl cofactor covalently.</text>
</comment>
<dbReference type="InterPro" id="IPR011053">
    <property type="entry name" value="Single_hybrid_motif"/>
</dbReference>
<dbReference type="Proteomes" id="UP000259636">
    <property type="component" value="Chromosome"/>
</dbReference>
<comment type="similarity">
    <text evidence="1 3">Belongs to the GcvH family.</text>
</comment>
<dbReference type="NCBIfam" id="TIGR00527">
    <property type="entry name" value="gcvH"/>
    <property type="match status" value="1"/>
</dbReference>
<reference evidence="6 7" key="1">
    <citation type="submission" date="2018-08" db="EMBL/GenBank/DDBJ databases">
        <authorList>
            <person name="Ferrada E.E."/>
            <person name="Latorre B.A."/>
        </authorList>
    </citation>
    <scope>NUCLEOTIDE SEQUENCE [LARGE SCALE GENOMIC DNA]</scope>
    <source>
        <strain evidence="6 7">VK-A60T</strain>
    </source>
</reference>
<dbReference type="PROSITE" id="PS50968">
    <property type="entry name" value="BIOTINYL_LIPOYL"/>
    <property type="match status" value="1"/>
</dbReference>
<dbReference type="GO" id="GO:0019464">
    <property type="term" value="P:glycine decarboxylation via glycine cleavage system"/>
    <property type="evidence" value="ECO:0007669"/>
    <property type="project" value="UniProtKB-UniRule"/>
</dbReference>
<dbReference type="Pfam" id="PF01597">
    <property type="entry name" value="GCV_H"/>
    <property type="match status" value="1"/>
</dbReference>
<dbReference type="EMBL" id="CP031742">
    <property type="protein sequence ID" value="AXQ55829.1"/>
    <property type="molecule type" value="Genomic_DNA"/>
</dbReference>
<accession>A0A385DD06</accession>
<evidence type="ECO:0000256" key="2">
    <source>
        <dbReference type="ARBA" id="ARBA00022823"/>
    </source>
</evidence>
<dbReference type="InterPro" id="IPR003016">
    <property type="entry name" value="2-oxoA_DH_lipoyl-BS"/>
</dbReference>
<dbReference type="InterPro" id="IPR002930">
    <property type="entry name" value="GCV_H"/>
</dbReference>
<dbReference type="GO" id="GO:0009249">
    <property type="term" value="P:protein lipoylation"/>
    <property type="evidence" value="ECO:0007669"/>
    <property type="project" value="TreeGrafter"/>
</dbReference>
<feature type="modified residue" description="N6-lipoyllysine" evidence="3 4">
    <location>
        <position position="64"/>
    </location>
</feature>
<evidence type="ECO:0000256" key="1">
    <source>
        <dbReference type="ARBA" id="ARBA00009249"/>
    </source>
</evidence>
<dbReference type="PANTHER" id="PTHR11715:SF3">
    <property type="entry name" value="GLYCINE CLEAVAGE SYSTEM H PROTEIN-RELATED"/>
    <property type="match status" value="1"/>
</dbReference>
<feature type="domain" description="Lipoyl-binding" evidence="5">
    <location>
        <begin position="23"/>
        <end position="105"/>
    </location>
</feature>
<evidence type="ECO:0000313" key="7">
    <source>
        <dbReference type="Proteomes" id="UP000259636"/>
    </source>
</evidence>
<dbReference type="InterPro" id="IPR000089">
    <property type="entry name" value="Biotin_lipoyl"/>
</dbReference>
<dbReference type="KEGG" id="sky:D0C37_15260"/>
<dbReference type="GO" id="GO:0005960">
    <property type="term" value="C:glycine cleavage complex"/>
    <property type="evidence" value="ECO:0007669"/>
    <property type="project" value="InterPro"/>
</dbReference>
<dbReference type="PROSITE" id="PS00189">
    <property type="entry name" value="LIPOYL"/>
    <property type="match status" value="1"/>
</dbReference>
<dbReference type="PANTHER" id="PTHR11715">
    <property type="entry name" value="GLYCINE CLEAVAGE SYSTEM H PROTEIN"/>
    <property type="match status" value="1"/>
</dbReference>
<dbReference type="InterPro" id="IPR017453">
    <property type="entry name" value="GCV_H_sub"/>
</dbReference>
<protein>
    <recommendedName>
        <fullName evidence="3">Glycine cleavage system H protein</fullName>
    </recommendedName>
</protein>
<comment type="function">
    <text evidence="3">The glycine cleavage system catalyzes the degradation of glycine. The H protein shuttles the methylamine group of glycine from the P protein to the T protein.</text>
</comment>
<dbReference type="SUPFAM" id="SSF51230">
    <property type="entry name" value="Single hybrid motif"/>
    <property type="match status" value="1"/>
</dbReference>
<name>A0A385DD06_9ACTN</name>
<organism evidence="6 7">
    <name type="scientific">Streptomyces koyangensis</name>
    <dbReference type="NCBI Taxonomy" id="188770"/>
    <lineage>
        <taxon>Bacteria</taxon>
        <taxon>Bacillati</taxon>
        <taxon>Actinomycetota</taxon>
        <taxon>Actinomycetes</taxon>
        <taxon>Kitasatosporales</taxon>
        <taxon>Streptomycetaceae</taxon>
        <taxon>Streptomyces</taxon>
        <taxon>Streptomyces aurantiacus group</taxon>
    </lineage>
</organism>
<dbReference type="AlphaFoldDB" id="A0A385DD06"/>
<sequence length="128" mass="13489">MNIPEELKYTEEHNWVRILPGGAAQVGITSYAQTQLGDIVFVELPQVGQALDAGQAMGVIESVKAASDLYSPVAGKVTAVNDELEASPELINEEPYGDGWMVEIQPSDAGALNDLLDAAKYQGIASGG</sequence>
<dbReference type="GO" id="GO:0005829">
    <property type="term" value="C:cytosol"/>
    <property type="evidence" value="ECO:0007669"/>
    <property type="project" value="TreeGrafter"/>
</dbReference>
<dbReference type="GeneID" id="300115529"/>
<dbReference type="RefSeq" id="WP_101276087.1">
    <property type="nucleotide sequence ID" value="NZ_CP031742.1"/>
</dbReference>
<proteinExistence type="inferred from homology"/>